<keyword evidence="11" id="KW-1185">Reference proteome</keyword>
<evidence type="ECO:0000256" key="6">
    <source>
        <dbReference type="NCBIfam" id="TIGR00922"/>
    </source>
</evidence>
<dbReference type="Gene3D" id="3.30.70.940">
    <property type="entry name" value="NusG, N-terminal domain"/>
    <property type="match status" value="1"/>
</dbReference>
<feature type="domain" description="NusG-like N-terminal" evidence="8">
    <location>
        <begin position="3"/>
        <end position="122"/>
    </location>
</feature>
<sequence length="188" mass="21268">MSGLNWYVVRAVSGQEKKVKEYLIKDVENQGMESFISEVFVPTERVFQTRKQRDGKTKKVEVERISHPGYVYVCADLSHGEVPHMIKSVPGVIGFLNVDSKDPSELPKPMRESEINRLLNTTQEDEDVKHDVEFAVGETVQVMDGAFSGFTGTIEAVDEARQKISVMVKIFGRNAPMELDYKQVEKVD</sequence>
<dbReference type="Pfam" id="PF02357">
    <property type="entry name" value="NusG"/>
    <property type="match status" value="1"/>
</dbReference>
<dbReference type="EMBL" id="BAABJX010000062">
    <property type="protein sequence ID" value="GAA4849284.1"/>
    <property type="molecule type" value="Genomic_DNA"/>
</dbReference>
<accession>A0ABP9DRS0</accession>
<dbReference type="CDD" id="cd06091">
    <property type="entry name" value="KOW_NusG"/>
    <property type="match status" value="1"/>
</dbReference>
<evidence type="ECO:0000256" key="1">
    <source>
        <dbReference type="ARBA" id="ARBA00022472"/>
    </source>
</evidence>
<dbReference type="InterPro" id="IPR005824">
    <property type="entry name" value="KOW"/>
</dbReference>
<dbReference type="SMART" id="SM00739">
    <property type="entry name" value="KOW"/>
    <property type="match status" value="1"/>
</dbReference>
<evidence type="ECO:0000256" key="4">
    <source>
        <dbReference type="ARBA" id="ARBA00023163"/>
    </source>
</evidence>
<dbReference type="SUPFAM" id="SSF82679">
    <property type="entry name" value="N-utilization substance G protein NusG, N-terminal domain"/>
    <property type="match status" value="1"/>
</dbReference>
<dbReference type="Proteomes" id="UP001500298">
    <property type="component" value="Unassembled WGS sequence"/>
</dbReference>
<evidence type="ECO:0000259" key="8">
    <source>
        <dbReference type="SMART" id="SM00738"/>
    </source>
</evidence>
<dbReference type="CDD" id="cd09891">
    <property type="entry name" value="NGN_Bact_1"/>
    <property type="match status" value="1"/>
</dbReference>
<dbReference type="SMART" id="SM00738">
    <property type="entry name" value="NGN"/>
    <property type="match status" value="1"/>
</dbReference>
<evidence type="ECO:0000256" key="3">
    <source>
        <dbReference type="ARBA" id="ARBA00023015"/>
    </source>
</evidence>
<keyword evidence="2 5" id="KW-0889">Transcription antitermination</keyword>
<dbReference type="Pfam" id="PF00467">
    <property type="entry name" value="KOW"/>
    <property type="match status" value="1"/>
</dbReference>
<dbReference type="HAMAP" id="MF_00948">
    <property type="entry name" value="NusG"/>
    <property type="match status" value="1"/>
</dbReference>
<comment type="function">
    <text evidence="5 7">Participates in transcription elongation, termination and antitermination.</text>
</comment>
<organism evidence="10 11">
    <name type="scientific">Algivirga pacifica</name>
    <dbReference type="NCBI Taxonomy" id="1162670"/>
    <lineage>
        <taxon>Bacteria</taxon>
        <taxon>Pseudomonadati</taxon>
        <taxon>Bacteroidota</taxon>
        <taxon>Cytophagia</taxon>
        <taxon>Cytophagales</taxon>
        <taxon>Flammeovirgaceae</taxon>
        <taxon>Algivirga</taxon>
    </lineage>
</organism>
<dbReference type="InterPro" id="IPR043425">
    <property type="entry name" value="NusG-like"/>
</dbReference>
<reference evidence="11" key="1">
    <citation type="journal article" date="2019" name="Int. J. Syst. Evol. Microbiol.">
        <title>The Global Catalogue of Microorganisms (GCM) 10K type strain sequencing project: providing services to taxonomists for standard genome sequencing and annotation.</title>
        <authorList>
            <consortium name="The Broad Institute Genomics Platform"/>
            <consortium name="The Broad Institute Genome Sequencing Center for Infectious Disease"/>
            <person name="Wu L."/>
            <person name="Ma J."/>
        </authorList>
    </citation>
    <scope>NUCLEOTIDE SEQUENCE [LARGE SCALE GENOMIC DNA]</scope>
    <source>
        <strain evidence="11">JCM 18326</strain>
    </source>
</reference>
<dbReference type="InterPro" id="IPR001062">
    <property type="entry name" value="Transcrpt_antiterm_NusG"/>
</dbReference>
<evidence type="ECO:0000313" key="11">
    <source>
        <dbReference type="Proteomes" id="UP001500298"/>
    </source>
</evidence>
<dbReference type="PANTHER" id="PTHR30265:SF2">
    <property type="entry name" value="TRANSCRIPTION TERMINATION_ANTITERMINATION PROTEIN NUSG"/>
    <property type="match status" value="1"/>
</dbReference>
<dbReference type="InterPro" id="IPR014722">
    <property type="entry name" value="Rib_uL2_dom2"/>
</dbReference>
<gene>
    <name evidence="5 10" type="primary">nusG</name>
    <name evidence="10" type="ORF">GCM10023331_37440</name>
</gene>
<comment type="caution">
    <text evidence="10">The sequence shown here is derived from an EMBL/GenBank/DDBJ whole genome shotgun (WGS) entry which is preliminary data.</text>
</comment>
<dbReference type="PRINTS" id="PR00338">
    <property type="entry name" value="NUSGTNSCPFCT"/>
</dbReference>
<dbReference type="InterPro" id="IPR008991">
    <property type="entry name" value="Translation_prot_SH3-like_sf"/>
</dbReference>
<dbReference type="Gene3D" id="2.30.30.30">
    <property type="match status" value="1"/>
</dbReference>
<protein>
    <recommendedName>
        <fullName evidence="5 6">Transcription termination/antitermination protein NusG</fullName>
    </recommendedName>
</protein>
<keyword evidence="4 5" id="KW-0804">Transcription</keyword>
<evidence type="ECO:0000256" key="5">
    <source>
        <dbReference type="HAMAP-Rule" id="MF_00948"/>
    </source>
</evidence>
<evidence type="ECO:0000259" key="9">
    <source>
        <dbReference type="SMART" id="SM00739"/>
    </source>
</evidence>
<evidence type="ECO:0000256" key="2">
    <source>
        <dbReference type="ARBA" id="ARBA00022814"/>
    </source>
</evidence>
<proteinExistence type="inferred from homology"/>
<dbReference type="RefSeq" id="WP_345374632.1">
    <property type="nucleotide sequence ID" value="NZ_BAABJX010000062.1"/>
</dbReference>
<dbReference type="InterPro" id="IPR006645">
    <property type="entry name" value="NGN-like_dom"/>
</dbReference>
<feature type="domain" description="KOW" evidence="9">
    <location>
        <begin position="133"/>
        <end position="160"/>
    </location>
</feature>
<dbReference type="InterPro" id="IPR047050">
    <property type="entry name" value="NGN"/>
</dbReference>
<evidence type="ECO:0000256" key="7">
    <source>
        <dbReference type="RuleBase" id="RU000538"/>
    </source>
</evidence>
<keyword evidence="3 5" id="KW-0805">Transcription regulation</keyword>
<dbReference type="PANTHER" id="PTHR30265">
    <property type="entry name" value="RHO-INTERACTING TRANSCRIPTION TERMINATION FACTOR NUSG"/>
    <property type="match status" value="1"/>
</dbReference>
<keyword evidence="1 5" id="KW-0806">Transcription termination</keyword>
<comment type="similarity">
    <text evidence="5 7">Belongs to the NusG family.</text>
</comment>
<dbReference type="NCBIfam" id="TIGR00922">
    <property type="entry name" value="nusG"/>
    <property type="match status" value="1"/>
</dbReference>
<evidence type="ECO:0000313" key="10">
    <source>
        <dbReference type="EMBL" id="GAA4849284.1"/>
    </source>
</evidence>
<dbReference type="SUPFAM" id="SSF50104">
    <property type="entry name" value="Translation proteins SH3-like domain"/>
    <property type="match status" value="1"/>
</dbReference>
<name>A0ABP9DRS0_9BACT</name>
<dbReference type="InterPro" id="IPR036735">
    <property type="entry name" value="NGN_dom_sf"/>
</dbReference>